<keyword evidence="2" id="KW-1133">Transmembrane helix</keyword>
<evidence type="ECO:0000256" key="1">
    <source>
        <dbReference type="SAM" id="Coils"/>
    </source>
</evidence>
<organism evidence="5 6">
    <name type="scientific">Soonwooa buanensis</name>
    <dbReference type="NCBI Taxonomy" id="619805"/>
    <lineage>
        <taxon>Bacteria</taxon>
        <taxon>Pseudomonadati</taxon>
        <taxon>Bacteroidota</taxon>
        <taxon>Flavobacteriia</taxon>
        <taxon>Flavobacteriales</taxon>
        <taxon>Weeksellaceae</taxon>
        <taxon>Chryseobacterium group</taxon>
        <taxon>Soonwooa</taxon>
    </lineage>
</organism>
<dbReference type="OrthoDB" id="5381491at2"/>
<feature type="coiled-coil region" evidence="1">
    <location>
        <begin position="160"/>
        <end position="203"/>
    </location>
</feature>
<keyword evidence="2" id="KW-0812">Transmembrane</keyword>
<keyword evidence="2" id="KW-0472">Membrane</keyword>
<keyword evidence="1" id="KW-0175">Coiled coil</keyword>
<accession>A0A1T5CHM6</accession>
<dbReference type="Pfam" id="PF14257">
    <property type="entry name" value="DUF4349"/>
    <property type="match status" value="1"/>
</dbReference>
<dbReference type="InterPro" id="IPR025645">
    <property type="entry name" value="DUF4349"/>
</dbReference>
<reference evidence="5 6" key="1">
    <citation type="submission" date="2017-02" db="EMBL/GenBank/DDBJ databases">
        <authorList>
            <person name="Peterson S.W."/>
        </authorList>
    </citation>
    <scope>NUCLEOTIDE SEQUENCE [LARGE SCALE GENOMIC DNA]</scope>
    <source>
        <strain evidence="5 6">DSM 22323</strain>
    </source>
</reference>
<dbReference type="Proteomes" id="UP000191112">
    <property type="component" value="Unassembled WGS sequence"/>
</dbReference>
<feature type="transmembrane region" description="Helical" evidence="2">
    <location>
        <begin position="246"/>
        <end position="267"/>
    </location>
</feature>
<evidence type="ECO:0000313" key="5">
    <source>
        <dbReference type="EMBL" id="SKB58959.1"/>
    </source>
</evidence>
<sequence>MRNLYILFALIFLLSCGQNSHEITSANASLMEVMPEAKAVDFANSNTSTPTDSVAVSIDKKIIKSANLDIEVSNLEKAKQNIQEGLKKNKGYIQNETFSSQPDRDVVSFFIKVPNENFDALINSFSTGLGDLISKNVKSDDVTEEYTDVSIRLNNKLAFLDKYRDLLKQTNSTKDILEIQEKIRALEEEIDSAKGRLKFIDDRVKYSTIDMTIAKIKPQNSVTSKIGFGTKFVDSISQGWNNFVDFVLGLVSFWPFLLIIPVLIFLWKKWKARRKK</sequence>
<gene>
    <name evidence="5" type="ORF">SAMN05660477_00076</name>
</gene>
<protein>
    <recommendedName>
        <fullName evidence="4">DUF4349 domain-containing protein</fullName>
    </recommendedName>
</protein>
<evidence type="ECO:0000256" key="2">
    <source>
        <dbReference type="SAM" id="Phobius"/>
    </source>
</evidence>
<name>A0A1T5CHM6_9FLAO</name>
<dbReference type="EMBL" id="FUYZ01000001">
    <property type="protein sequence ID" value="SKB58959.1"/>
    <property type="molecule type" value="Genomic_DNA"/>
</dbReference>
<proteinExistence type="predicted"/>
<evidence type="ECO:0000313" key="6">
    <source>
        <dbReference type="Proteomes" id="UP000191112"/>
    </source>
</evidence>
<dbReference type="STRING" id="619805.SAMN05660477_00076"/>
<evidence type="ECO:0000256" key="3">
    <source>
        <dbReference type="SAM" id="SignalP"/>
    </source>
</evidence>
<dbReference type="RefSeq" id="WP_079665412.1">
    <property type="nucleotide sequence ID" value="NZ_FUYZ01000001.1"/>
</dbReference>
<keyword evidence="6" id="KW-1185">Reference proteome</keyword>
<dbReference type="AlphaFoldDB" id="A0A1T5CHM6"/>
<feature type="domain" description="DUF4349" evidence="4">
    <location>
        <begin position="60"/>
        <end position="267"/>
    </location>
</feature>
<dbReference type="PROSITE" id="PS51257">
    <property type="entry name" value="PROKAR_LIPOPROTEIN"/>
    <property type="match status" value="1"/>
</dbReference>
<feature type="signal peptide" evidence="3">
    <location>
        <begin position="1"/>
        <end position="20"/>
    </location>
</feature>
<feature type="chain" id="PRO_5013137733" description="DUF4349 domain-containing protein" evidence="3">
    <location>
        <begin position="21"/>
        <end position="276"/>
    </location>
</feature>
<keyword evidence="3" id="KW-0732">Signal</keyword>
<evidence type="ECO:0000259" key="4">
    <source>
        <dbReference type="Pfam" id="PF14257"/>
    </source>
</evidence>